<protein>
    <submittedName>
        <fullName evidence="1">Uncharacterized protein</fullName>
    </submittedName>
</protein>
<sequence length="60" mass="6603">MHKAVGVQVPASLEDTRDVHSTDAVKEGTAYFMASIHEREAELQVGSIVCLHLIRTNIVK</sequence>
<gene>
    <name evidence="1" type="ORF">EVA_10559</name>
</gene>
<dbReference type="EMBL" id="AMCI01002992">
    <property type="protein sequence ID" value="EJX01334.1"/>
    <property type="molecule type" value="Genomic_DNA"/>
</dbReference>
<name>J9G3B0_9ZZZZ</name>
<comment type="caution">
    <text evidence="1">The sequence shown here is derived from an EMBL/GenBank/DDBJ whole genome shotgun (WGS) entry which is preliminary data.</text>
</comment>
<evidence type="ECO:0000313" key="1">
    <source>
        <dbReference type="EMBL" id="EJX01334.1"/>
    </source>
</evidence>
<accession>J9G3B0</accession>
<organism evidence="1">
    <name type="scientific">gut metagenome</name>
    <dbReference type="NCBI Taxonomy" id="749906"/>
    <lineage>
        <taxon>unclassified sequences</taxon>
        <taxon>metagenomes</taxon>
        <taxon>organismal metagenomes</taxon>
    </lineage>
</organism>
<reference evidence="1" key="1">
    <citation type="journal article" date="2012" name="PLoS ONE">
        <title>Gene sets for utilization of primary and secondary nutrition supplies in the distal gut of endangered iberian lynx.</title>
        <authorList>
            <person name="Alcaide M."/>
            <person name="Messina E."/>
            <person name="Richter M."/>
            <person name="Bargiela R."/>
            <person name="Peplies J."/>
            <person name="Huws S.A."/>
            <person name="Newbold C.J."/>
            <person name="Golyshin P.N."/>
            <person name="Simon M.A."/>
            <person name="Lopez G."/>
            <person name="Yakimov M.M."/>
            <person name="Ferrer M."/>
        </authorList>
    </citation>
    <scope>NUCLEOTIDE SEQUENCE</scope>
</reference>
<proteinExistence type="predicted"/>
<dbReference type="AlphaFoldDB" id="J9G3B0"/>